<dbReference type="AlphaFoldDB" id="A0A1G2Q910"/>
<accession>A0A1G2Q910</accession>
<dbReference type="STRING" id="1802435.A2114_01255"/>
<proteinExistence type="predicted"/>
<evidence type="ECO:0000313" key="2">
    <source>
        <dbReference type="Proteomes" id="UP000176494"/>
    </source>
</evidence>
<dbReference type="EMBL" id="MHTG01000023">
    <property type="protein sequence ID" value="OHA57014.1"/>
    <property type="molecule type" value="Genomic_DNA"/>
</dbReference>
<gene>
    <name evidence="1" type="ORF">A2114_01255</name>
</gene>
<organism evidence="1 2">
    <name type="scientific">Candidatus Vogelbacteria bacterium GWA1_51_14</name>
    <dbReference type="NCBI Taxonomy" id="1802435"/>
    <lineage>
        <taxon>Bacteria</taxon>
        <taxon>Candidatus Vogeliibacteriota</taxon>
    </lineage>
</organism>
<evidence type="ECO:0008006" key="3">
    <source>
        <dbReference type="Google" id="ProtNLM"/>
    </source>
</evidence>
<sequence length="137" mass="14692">MKNALVGLIIIVLAGAWFWFNRPANQEEVVGEFWGTIQGSVSLGPICPVVSDPPDPACADKPYATRLALTTADQARVIKEFDSDAAGRFRVEAPPGEYAIRSAVAANILPYCQNVGPIKLAVNDYVEVAVTCDTGIR</sequence>
<reference evidence="1 2" key="1">
    <citation type="journal article" date="2016" name="Nat. Commun.">
        <title>Thousands of microbial genomes shed light on interconnected biogeochemical processes in an aquifer system.</title>
        <authorList>
            <person name="Anantharaman K."/>
            <person name="Brown C.T."/>
            <person name="Hug L.A."/>
            <person name="Sharon I."/>
            <person name="Castelle C.J."/>
            <person name="Probst A.J."/>
            <person name="Thomas B.C."/>
            <person name="Singh A."/>
            <person name="Wilkins M.J."/>
            <person name="Karaoz U."/>
            <person name="Brodie E.L."/>
            <person name="Williams K.H."/>
            <person name="Hubbard S.S."/>
            <person name="Banfield J.F."/>
        </authorList>
    </citation>
    <scope>NUCLEOTIDE SEQUENCE [LARGE SCALE GENOMIC DNA]</scope>
</reference>
<protein>
    <recommendedName>
        <fullName evidence="3">Carboxypeptidase regulatory-like domain-containing protein</fullName>
    </recommendedName>
</protein>
<comment type="caution">
    <text evidence="1">The sequence shown here is derived from an EMBL/GenBank/DDBJ whole genome shotgun (WGS) entry which is preliminary data.</text>
</comment>
<dbReference type="Proteomes" id="UP000176494">
    <property type="component" value="Unassembled WGS sequence"/>
</dbReference>
<evidence type="ECO:0000313" key="1">
    <source>
        <dbReference type="EMBL" id="OHA57014.1"/>
    </source>
</evidence>
<name>A0A1G2Q910_9BACT</name>